<protein>
    <submittedName>
        <fullName evidence="1">Uncharacterized protein</fullName>
    </submittedName>
</protein>
<dbReference type="EMBL" id="CP027303">
    <property type="protein sequence ID" value="AWO74955.1"/>
    <property type="molecule type" value="Genomic_DNA"/>
</dbReference>
<evidence type="ECO:0000313" key="2">
    <source>
        <dbReference type="Proteomes" id="UP000246996"/>
    </source>
</evidence>
<accession>A0A2Z3N8K6</accession>
<dbReference type="Proteomes" id="UP000246996">
    <property type="component" value="Chromosome"/>
</dbReference>
<name>A0A2Z3N8K6_GEOTH</name>
<proteinExistence type="predicted"/>
<reference evidence="2" key="1">
    <citation type="submission" date="2018-02" db="EMBL/GenBank/DDBJ databases">
        <title>The complete genome of bacterial strain SGAirxxxx.</title>
        <authorList>
            <person name="Schuster S.C."/>
        </authorList>
    </citation>
    <scope>NUCLEOTIDE SEQUENCE [LARGE SCALE GENOMIC DNA]</scope>
    <source>
        <strain evidence="2">SGAir0734</strain>
    </source>
</reference>
<evidence type="ECO:0000313" key="1">
    <source>
        <dbReference type="EMBL" id="AWO74955.1"/>
    </source>
</evidence>
<gene>
    <name evidence="1" type="ORF">C1N76_10935</name>
</gene>
<organism evidence="1 2">
    <name type="scientific">Geobacillus thermoleovorans</name>
    <name type="common">Bacillus thermoleovorans</name>
    <dbReference type="NCBI Taxonomy" id="33941"/>
    <lineage>
        <taxon>Bacteria</taxon>
        <taxon>Bacillati</taxon>
        <taxon>Bacillota</taxon>
        <taxon>Bacilli</taxon>
        <taxon>Bacillales</taxon>
        <taxon>Anoxybacillaceae</taxon>
        <taxon>Geobacillus</taxon>
        <taxon>Geobacillus thermoleovorans group</taxon>
    </lineage>
</organism>
<dbReference type="AlphaFoldDB" id="A0A2Z3N8K6"/>
<sequence>MFVRVKYFEFGKEKGYTMWAKSKEEVIANLRQVGCSPDMVRSLEICKPGENEFKLYNPKFLW</sequence>